<dbReference type="OrthoDB" id="9814654at2"/>
<proteinExistence type="predicted"/>
<gene>
    <name evidence="2" type="ORF">BBN53_04630</name>
    <name evidence="3" type="ORF">ERS370011_00811</name>
</gene>
<dbReference type="Proteomes" id="UP000092950">
    <property type="component" value="Chromosome"/>
</dbReference>
<organism evidence="3 4">
    <name type="scientific">Bordetella pseudohinzii</name>
    <dbReference type="NCBI Taxonomy" id="1331258"/>
    <lineage>
        <taxon>Bacteria</taxon>
        <taxon>Pseudomonadati</taxon>
        <taxon>Pseudomonadota</taxon>
        <taxon>Betaproteobacteria</taxon>
        <taxon>Burkholderiales</taxon>
        <taxon>Alcaligenaceae</taxon>
        <taxon>Bordetella</taxon>
    </lineage>
</organism>
<sequence>MHRLVRAPSLLLAQHWLNLLRQARVAAELHNRHLQGALGEIPVDQCGPEIWIEREADRELALRLIGLSPAAEAPALSWACPDCGERLEPQFSACWRCGADRS</sequence>
<name>A0A0J6EV41_9BORD</name>
<evidence type="ECO:0000259" key="1">
    <source>
        <dbReference type="Pfam" id="PF09413"/>
    </source>
</evidence>
<reference evidence="3 4" key="1">
    <citation type="submission" date="2015-09" db="EMBL/GenBank/DDBJ databases">
        <authorList>
            <person name="Jackson K.R."/>
            <person name="Lunt B.L."/>
            <person name="Fisher J.N.B."/>
            <person name="Gardner A.V."/>
            <person name="Bailey M.E."/>
            <person name="Deus L.M."/>
            <person name="Earl A.S."/>
            <person name="Gibby P.D."/>
            <person name="Hartmann K.A."/>
            <person name="Liu J.E."/>
            <person name="Manci A.M."/>
            <person name="Nielsen D.A."/>
            <person name="Solomon M.B."/>
            <person name="Breakwell D.P."/>
            <person name="Burnett S.H."/>
            <person name="Grose J.H."/>
        </authorList>
    </citation>
    <scope>NUCLEOTIDE SEQUENCE [LARGE SCALE GENOMIC DNA]</scope>
    <source>
        <strain evidence="3 4">2789STDY5608636</strain>
    </source>
</reference>
<accession>A0A0J6EV41</accession>
<dbReference type="EMBL" id="CP016440">
    <property type="protein sequence ID" value="ANY15239.1"/>
    <property type="molecule type" value="Genomic_DNA"/>
</dbReference>
<accession>A0A0M7DA68</accession>
<dbReference type="InterPro" id="IPR018551">
    <property type="entry name" value="DUF2007"/>
</dbReference>
<evidence type="ECO:0000313" key="3">
    <source>
        <dbReference type="EMBL" id="CUI49764.1"/>
    </source>
</evidence>
<evidence type="ECO:0000313" key="5">
    <source>
        <dbReference type="Proteomes" id="UP000092950"/>
    </source>
</evidence>
<dbReference type="EMBL" id="CYTV01000002">
    <property type="protein sequence ID" value="CUI49764.1"/>
    <property type="molecule type" value="Genomic_DNA"/>
</dbReference>
<reference evidence="2 5" key="2">
    <citation type="submission" date="2016-07" db="EMBL/GenBank/DDBJ databases">
        <title>Complete genome sequences of Bordetella pseudohinzii.</title>
        <authorList>
            <person name="Spilker T."/>
            <person name="Darrah R."/>
            <person name="LiPuma J.J."/>
        </authorList>
    </citation>
    <scope>NUCLEOTIDE SEQUENCE [LARGE SCALE GENOMIC DNA]</scope>
    <source>
        <strain evidence="2 5">HI4681</strain>
    </source>
</reference>
<dbReference type="Pfam" id="PF09413">
    <property type="entry name" value="DUF2007"/>
    <property type="match status" value="1"/>
</dbReference>
<keyword evidence="5" id="KW-1185">Reference proteome</keyword>
<evidence type="ECO:0000313" key="4">
    <source>
        <dbReference type="Proteomes" id="UP000053096"/>
    </source>
</evidence>
<evidence type="ECO:0000313" key="2">
    <source>
        <dbReference type="EMBL" id="ANY15239.1"/>
    </source>
</evidence>
<dbReference type="RefSeq" id="WP_043214866.1">
    <property type="nucleotide sequence ID" value="NZ_CAJGUP010000062.1"/>
</dbReference>
<dbReference type="KEGG" id="bpdz:BBN53_04630"/>
<dbReference type="AlphaFoldDB" id="A0A0J6EV41"/>
<feature type="domain" description="DUF2007" evidence="1">
    <location>
        <begin position="1"/>
        <end position="65"/>
    </location>
</feature>
<dbReference type="Proteomes" id="UP000053096">
    <property type="component" value="Unassembled WGS sequence"/>
</dbReference>
<protein>
    <recommendedName>
        <fullName evidence="1">DUF2007 domain-containing protein</fullName>
    </recommendedName>
</protein>